<evidence type="ECO:0000313" key="1">
    <source>
        <dbReference type="EMBL" id="CAG8844415.1"/>
    </source>
</evidence>
<keyword evidence="2" id="KW-1185">Reference proteome</keyword>
<evidence type="ECO:0000313" key="2">
    <source>
        <dbReference type="Proteomes" id="UP000789901"/>
    </source>
</evidence>
<name>A0ABN7WZW0_GIGMA</name>
<protein>
    <submittedName>
        <fullName evidence="1">14893_t:CDS:1</fullName>
    </submittedName>
</protein>
<proteinExistence type="predicted"/>
<organism evidence="1 2">
    <name type="scientific">Gigaspora margarita</name>
    <dbReference type="NCBI Taxonomy" id="4874"/>
    <lineage>
        <taxon>Eukaryota</taxon>
        <taxon>Fungi</taxon>
        <taxon>Fungi incertae sedis</taxon>
        <taxon>Mucoromycota</taxon>
        <taxon>Glomeromycotina</taxon>
        <taxon>Glomeromycetes</taxon>
        <taxon>Diversisporales</taxon>
        <taxon>Gigasporaceae</taxon>
        <taxon>Gigaspora</taxon>
    </lineage>
</organism>
<gene>
    <name evidence="1" type="ORF">GMARGA_LOCUS37091</name>
</gene>
<accession>A0ABN7WZW0</accession>
<reference evidence="1 2" key="1">
    <citation type="submission" date="2021-06" db="EMBL/GenBank/DDBJ databases">
        <authorList>
            <person name="Kallberg Y."/>
            <person name="Tangrot J."/>
            <person name="Rosling A."/>
        </authorList>
    </citation>
    <scope>NUCLEOTIDE SEQUENCE [LARGE SCALE GENOMIC DNA]</scope>
    <source>
        <strain evidence="1 2">120-4 pot B 10/14</strain>
    </source>
</reference>
<feature type="non-terminal residue" evidence="1">
    <location>
        <position position="1"/>
    </location>
</feature>
<sequence length="105" mass="12833">NAFNWLNLLLEKKEKIYSLLNENITKYIKDFPNENIINIHQEEKFFDEEIAKINDETCFSEKQFLYKLKEKFIEIENIEDFIEKTIKKNDIYKLIKDIFKESSDE</sequence>
<dbReference type="EMBL" id="CAJVQB010075869">
    <property type="protein sequence ID" value="CAG8844415.1"/>
    <property type="molecule type" value="Genomic_DNA"/>
</dbReference>
<comment type="caution">
    <text evidence="1">The sequence shown here is derived from an EMBL/GenBank/DDBJ whole genome shotgun (WGS) entry which is preliminary data.</text>
</comment>
<dbReference type="Proteomes" id="UP000789901">
    <property type="component" value="Unassembled WGS sequence"/>
</dbReference>